<evidence type="ECO:0000256" key="2">
    <source>
        <dbReference type="ARBA" id="ARBA00023012"/>
    </source>
</evidence>
<dbReference type="EMBL" id="NSJV01000546">
    <property type="protein sequence ID" value="PAU45668.1"/>
    <property type="molecule type" value="Genomic_DNA"/>
</dbReference>
<evidence type="ECO:0000259" key="6">
    <source>
        <dbReference type="PROSITE" id="PS51755"/>
    </source>
</evidence>
<dbReference type="SMART" id="SM00862">
    <property type="entry name" value="Trans_reg_C"/>
    <property type="match status" value="1"/>
</dbReference>
<keyword evidence="8" id="KW-1185">Reference proteome</keyword>
<gene>
    <name evidence="7" type="ORF">CK936_28175</name>
</gene>
<dbReference type="Pfam" id="PF03704">
    <property type="entry name" value="BTAD"/>
    <property type="match status" value="1"/>
</dbReference>
<dbReference type="Gene3D" id="3.40.50.300">
    <property type="entry name" value="P-loop containing nucleotide triphosphate hydrolases"/>
    <property type="match status" value="1"/>
</dbReference>
<keyword evidence="3 5" id="KW-0238">DNA-binding</keyword>
<keyword evidence="2" id="KW-0902">Two-component regulatory system</keyword>
<dbReference type="GO" id="GO:0000160">
    <property type="term" value="P:phosphorelay signal transduction system"/>
    <property type="evidence" value="ECO:0007669"/>
    <property type="project" value="UniProtKB-KW"/>
</dbReference>
<dbReference type="PRINTS" id="PR00364">
    <property type="entry name" value="DISEASERSIST"/>
</dbReference>
<accession>A0A2A2CZM9</accession>
<evidence type="ECO:0000256" key="5">
    <source>
        <dbReference type="PROSITE-ProRule" id="PRU01091"/>
    </source>
</evidence>
<dbReference type="PROSITE" id="PS51755">
    <property type="entry name" value="OMPR_PHOB"/>
    <property type="match status" value="1"/>
</dbReference>
<dbReference type="Pfam" id="PF00931">
    <property type="entry name" value="NB-ARC"/>
    <property type="match status" value="1"/>
</dbReference>
<dbReference type="PROSITE" id="PS50005">
    <property type="entry name" value="TPR"/>
    <property type="match status" value="1"/>
</dbReference>
<evidence type="ECO:0000313" key="7">
    <source>
        <dbReference type="EMBL" id="PAU45668.1"/>
    </source>
</evidence>
<dbReference type="SMART" id="SM00382">
    <property type="entry name" value="AAA"/>
    <property type="match status" value="1"/>
</dbReference>
<dbReference type="SUPFAM" id="SSF52540">
    <property type="entry name" value="P-loop containing nucleoside triphosphate hydrolases"/>
    <property type="match status" value="1"/>
</dbReference>
<dbReference type="PANTHER" id="PTHR47691:SF3">
    <property type="entry name" value="HTH-TYPE TRANSCRIPTIONAL REGULATOR RV0890C-RELATED"/>
    <property type="match status" value="1"/>
</dbReference>
<dbReference type="InterPro" id="IPR019734">
    <property type="entry name" value="TPR_rpt"/>
</dbReference>
<dbReference type="InterPro" id="IPR005158">
    <property type="entry name" value="BTAD"/>
</dbReference>
<dbReference type="SMART" id="SM01043">
    <property type="entry name" value="BTAD"/>
    <property type="match status" value="1"/>
</dbReference>
<dbReference type="SMART" id="SM00028">
    <property type="entry name" value="TPR"/>
    <property type="match status" value="8"/>
</dbReference>
<dbReference type="InterPro" id="IPR002182">
    <property type="entry name" value="NB-ARC"/>
</dbReference>
<organism evidence="7 8">
    <name type="scientific">Streptomyces albireticuli</name>
    <dbReference type="NCBI Taxonomy" id="1940"/>
    <lineage>
        <taxon>Bacteria</taxon>
        <taxon>Bacillati</taxon>
        <taxon>Actinomycetota</taxon>
        <taxon>Actinomycetes</taxon>
        <taxon>Kitasatosporales</taxon>
        <taxon>Streptomycetaceae</taxon>
        <taxon>Streptomyces</taxon>
    </lineage>
</organism>
<feature type="DNA-binding region" description="OmpR/PhoB-type" evidence="5">
    <location>
        <begin position="1"/>
        <end position="86"/>
    </location>
</feature>
<dbReference type="AlphaFoldDB" id="A0A2A2CZM9"/>
<dbReference type="GO" id="GO:0006355">
    <property type="term" value="P:regulation of DNA-templated transcription"/>
    <property type="evidence" value="ECO:0007669"/>
    <property type="project" value="InterPro"/>
</dbReference>
<name>A0A2A2CZM9_9ACTN</name>
<dbReference type="SUPFAM" id="SSF46894">
    <property type="entry name" value="C-terminal effector domain of the bipartite response regulators"/>
    <property type="match status" value="1"/>
</dbReference>
<dbReference type="GO" id="GO:0003677">
    <property type="term" value="F:DNA binding"/>
    <property type="evidence" value="ECO:0007669"/>
    <property type="project" value="UniProtKB-UniRule"/>
</dbReference>
<dbReference type="GO" id="GO:0043531">
    <property type="term" value="F:ADP binding"/>
    <property type="evidence" value="ECO:0007669"/>
    <property type="project" value="InterPro"/>
</dbReference>
<evidence type="ECO:0000313" key="8">
    <source>
        <dbReference type="Proteomes" id="UP000218944"/>
    </source>
</evidence>
<evidence type="ECO:0000256" key="3">
    <source>
        <dbReference type="ARBA" id="ARBA00023125"/>
    </source>
</evidence>
<dbReference type="InterPro" id="IPR011990">
    <property type="entry name" value="TPR-like_helical_dom_sf"/>
</dbReference>
<comment type="caution">
    <text evidence="7">The sequence shown here is derived from an EMBL/GenBank/DDBJ whole genome shotgun (WGS) entry which is preliminary data.</text>
</comment>
<feature type="domain" description="OmpR/PhoB-type" evidence="6">
    <location>
        <begin position="1"/>
        <end position="86"/>
    </location>
</feature>
<proteinExistence type="inferred from homology"/>
<dbReference type="InterPro" id="IPR027417">
    <property type="entry name" value="P-loop_NTPase"/>
</dbReference>
<dbReference type="Gene3D" id="1.10.10.10">
    <property type="entry name" value="Winged helix-like DNA-binding domain superfamily/Winged helix DNA-binding domain"/>
    <property type="match status" value="1"/>
</dbReference>
<dbReference type="PANTHER" id="PTHR47691">
    <property type="entry name" value="REGULATOR-RELATED"/>
    <property type="match status" value="1"/>
</dbReference>
<keyword evidence="4" id="KW-0802">TPR repeat</keyword>
<dbReference type="Proteomes" id="UP000218944">
    <property type="component" value="Unassembled WGS sequence"/>
</dbReference>
<sequence>MEVFRGTTPVPLTAGKLRVLLASLLLGANRTVPFDTLVERLWGENPPPSARNTVHVYTMRLRRALGDGPDGAPLVRTRPNGYALEVAPDRLDVTAFHELLERARRAHTTGDAVEESALLTEALALWQGPALLDVPSESLQRGAAPRLADERLHALERWAEVELRLGRHAEIVGELDALTREHPLRERLWAALMLALSRSGRTGEALAAYRRVRRLFRDEMGIDPGEHVNRVHQMVLTGSAASGIPVSGRAGAQAPGAGRGPWEVAPFQLPPAPRCFVGRTGPVRSLTEFLTSRAYGRGGPPGGAGEAMPVGIVTGQPGVGKTTLALHVAHRVRARFPDGQLYVNLQGHCRAAPLAPSVALGRCLRALGLPGHQVPADEEERIGLYRSLLADRRVLVLLDDAADPRQVRPLLPGDPGCAVLVTSRDDLRGLAAIEGGHRLRLAPMTDEESVALLTGLLGPARADAEPGAVRALAAECARLPLALRIAAANVDALPQTRVAHYVGVLRSRGRLAHLVSPGDEEAAVRAAFDLSYRRLSEPAATLFARLSLVPGPDFAGPAAGVLMNRSPAGAGPLLDTLVSANLVAAGSGGRYRIHDLLGEYAAARAEGDSGAPAARARLFDFYLGTARAATELLHPRARRPPPPPVAGAGPVPPVDEAEALDWLDSELPNLVASARRALDTGHPAHAWRLADALRGYFTSRGHGAEGLAVCDAALAAARRAGDERAEASVLGLMGDIHFLLSRYEEADRCHSGSLEISRRTGDVPGQAGSLFNLGLANVHLGRPGHSIRYQEEALALARRAGDVDAQALSLHHIGIAELLSTRPGLGLRRQERALALSRRTGNGATLCQALAGTGIVAWFQGDLAAALAAFSECLELARRIGNPHLENNALSHLSGTRCDAGDYEQAATDAGQAIGLSRWTRERVHEAAALEALATVRRCTGDTAAALTDYHRALGLAREIHFGYGEVRVLTSLIEAYRADGRPARALHYGRQALGRIRATGLLLSRTRAFAGIAHAHLDLGDEPRAVRYAERALELARRHGQRLVMARALYVYGLTRRALHGPEAALPHWRAALAVFEELGVPERRLLGELVAA</sequence>
<dbReference type="CDD" id="cd15831">
    <property type="entry name" value="BTAD"/>
    <property type="match status" value="1"/>
</dbReference>
<dbReference type="InterPro" id="IPR003593">
    <property type="entry name" value="AAA+_ATPase"/>
</dbReference>
<reference evidence="7 8" key="1">
    <citation type="submission" date="2017-08" db="EMBL/GenBank/DDBJ databases">
        <title>Genome sequence of Streptomyces albireticuli NRRL B-1670.</title>
        <authorList>
            <person name="Graham D.E."/>
            <person name="Mahan K.M."/>
            <person name="Klingeman D.M."/>
            <person name="Hettich R.L."/>
            <person name="Parry R.J."/>
            <person name="Spain J.C."/>
        </authorList>
    </citation>
    <scope>NUCLEOTIDE SEQUENCE [LARGE SCALE GENOMIC DNA]</scope>
    <source>
        <strain evidence="7 8">NRRL B-1670</strain>
    </source>
</reference>
<feature type="repeat" description="TPR" evidence="4">
    <location>
        <begin position="1007"/>
        <end position="1040"/>
    </location>
</feature>
<dbReference type="InterPro" id="IPR036388">
    <property type="entry name" value="WH-like_DNA-bd_sf"/>
</dbReference>
<dbReference type="InterPro" id="IPR016032">
    <property type="entry name" value="Sig_transdc_resp-reg_C-effctor"/>
</dbReference>
<dbReference type="InterPro" id="IPR001867">
    <property type="entry name" value="OmpR/PhoB-type_DNA-bd"/>
</dbReference>
<dbReference type="Gene3D" id="1.25.40.10">
    <property type="entry name" value="Tetratricopeptide repeat domain"/>
    <property type="match status" value="4"/>
</dbReference>
<evidence type="ECO:0000256" key="1">
    <source>
        <dbReference type="ARBA" id="ARBA00005820"/>
    </source>
</evidence>
<evidence type="ECO:0000256" key="4">
    <source>
        <dbReference type="PROSITE-ProRule" id="PRU00339"/>
    </source>
</evidence>
<dbReference type="SUPFAM" id="SSF48452">
    <property type="entry name" value="TPR-like"/>
    <property type="match status" value="4"/>
</dbReference>
<dbReference type="Pfam" id="PF00486">
    <property type="entry name" value="Trans_reg_C"/>
    <property type="match status" value="1"/>
</dbReference>
<comment type="similarity">
    <text evidence="1">Belongs to the AfsR/DnrI/RedD regulatory family.</text>
</comment>
<dbReference type="Pfam" id="PF13424">
    <property type="entry name" value="TPR_12"/>
    <property type="match status" value="1"/>
</dbReference>
<protein>
    <recommendedName>
        <fullName evidence="6">OmpR/PhoB-type domain-containing protein</fullName>
    </recommendedName>
</protein>